<name>A0A2U8UWK6_9CAUD</name>
<proteinExistence type="predicted"/>
<feature type="domain" description="SGNH hydrolase-type esterase" evidence="1">
    <location>
        <begin position="151"/>
        <end position="323"/>
    </location>
</feature>
<dbReference type="Gene3D" id="2.60.120.260">
    <property type="entry name" value="Galactose-binding domain-like"/>
    <property type="match status" value="1"/>
</dbReference>
<dbReference type="KEGG" id="vg:54992685"/>
<evidence type="ECO:0000313" key="3">
    <source>
        <dbReference type="Proteomes" id="UP000246222"/>
    </source>
</evidence>
<dbReference type="InterPro" id="IPR036514">
    <property type="entry name" value="SGNH_hydro_sf"/>
</dbReference>
<organism evidence="2 3">
    <name type="scientific">Erwinia phage Faunus</name>
    <dbReference type="NCBI Taxonomy" id="2182346"/>
    <lineage>
        <taxon>Viruses</taxon>
        <taxon>Duplodnaviria</taxon>
        <taxon>Heunggongvirae</taxon>
        <taxon>Uroviricota</taxon>
        <taxon>Caudoviricetes</taxon>
        <taxon>Chaseviridae</taxon>
        <taxon>Cleopatravirinae</taxon>
        <taxon>Faunusvirus</taxon>
        <taxon>Faunusvirus faunus</taxon>
    </lineage>
</organism>
<sequence length="500" mass="54411">MAEIFKDGDILFAKPLNDLADTVVESAAKVDTALVQVDSVKAQVVGIRTTLEEPDEIQELDSEGKLLAKFDSTGKKIFYGGVKSTTLEPGTTSYDDGVKVTTSKETDFYLGTELDLNGHMLWGTHPTSGKKIYLSRMLLNNPGAILGNGSAMGDSITANGYFAGSLNGLSWHMWASINTNSQFWIDGIYATGGYTSQQIRDNWLPLCIANGATFCVLMCGRNDVRLLPNDVMTTTVNNMTYMCNQLLLNGIIPVLCTMSAHGNSAEPEMRVAEHKLNNWIRAYARKEHLPLVDLHKVTVDPQTGDWLPGYNQDVSHPNTTGAKVMGKALSDVLSKWLMPGMQTVAEEQLYGPTNNVMPNPLMYDLNTDGNGPDGWTKTGTGTSTIGAEADSKGNVLSLTNCRFLRTIENLVPGTKMGFGMFAKMDSNFNISLYIKPGIDDSATTYITGITSWDKRIEDWSYVYREFTVPAGITRATVVIAAGGAGTLKVKQIGLFNLTKA</sequence>
<dbReference type="SUPFAM" id="SSF52266">
    <property type="entry name" value="SGNH hydrolase"/>
    <property type="match status" value="1"/>
</dbReference>
<dbReference type="GeneID" id="54992685"/>
<dbReference type="InterPro" id="IPR013830">
    <property type="entry name" value="SGNH_hydro"/>
</dbReference>
<keyword evidence="3" id="KW-1185">Reference proteome</keyword>
<keyword evidence="2" id="KW-0378">Hydrolase</keyword>
<protein>
    <submittedName>
        <fullName evidence="2">GDSL-like lipase/acylhydrolase family protein</fullName>
    </submittedName>
</protein>
<dbReference type="Pfam" id="PF13472">
    <property type="entry name" value="Lipase_GDSL_2"/>
    <property type="match status" value="1"/>
</dbReference>
<dbReference type="GO" id="GO:0016787">
    <property type="term" value="F:hydrolase activity"/>
    <property type="evidence" value="ECO:0007669"/>
    <property type="project" value="UniProtKB-KW"/>
</dbReference>
<reference evidence="2 3" key="1">
    <citation type="submission" date="2018-04" db="EMBL/GenBank/DDBJ databases">
        <title>Phage therapy in agriculture - a green tech approach to combat plant pathogenic bacteria.</title>
        <authorList>
            <person name="Djurhuus A.M."/>
            <person name="Carstens A.B."/>
            <person name="Hansen L.H."/>
        </authorList>
    </citation>
    <scope>NUCLEOTIDE SEQUENCE [LARGE SCALE GENOMIC DNA]</scope>
</reference>
<evidence type="ECO:0000259" key="1">
    <source>
        <dbReference type="Pfam" id="PF13472"/>
    </source>
</evidence>
<accession>A0A2U8UWK6</accession>
<evidence type="ECO:0000313" key="2">
    <source>
        <dbReference type="EMBL" id="AWN08641.1"/>
    </source>
</evidence>
<dbReference type="Proteomes" id="UP000246222">
    <property type="component" value="Segment"/>
</dbReference>
<dbReference type="EMBL" id="MH191398">
    <property type="protein sequence ID" value="AWN08641.1"/>
    <property type="molecule type" value="Genomic_DNA"/>
</dbReference>
<dbReference type="Gene3D" id="3.40.50.1110">
    <property type="entry name" value="SGNH hydrolase"/>
    <property type="match status" value="1"/>
</dbReference>
<dbReference type="RefSeq" id="YP_009802151.1">
    <property type="nucleotide sequence ID" value="NC_047978.1"/>
</dbReference>